<evidence type="ECO:0000256" key="3">
    <source>
        <dbReference type="ARBA" id="ARBA00038317"/>
    </source>
</evidence>
<feature type="domain" description="GST C-terminal" evidence="7">
    <location>
        <begin position="83"/>
        <end position="209"/>
    </location>
</feature>
<comment type="catalytic activity">
    <reaction evidence="4">
        <text>RX + glutathione = an S-substituted glutathione + a halide anion + H(+)</text>
        <dbReference type="Rhea" id="RHEA:16437"/>
        <dbReference type="ChEBI" id="CHEBI:15378"/>
        <dbReference type="ChEBI" id="CHEBI:16042"/>
        <dbReference type="ChEBI" id="CHEBI:17792"/>
        <dbReference type="ChEBI" id="CHEBI:57925"/>
        <dbReference type="ChEBI" id="CHEBI:90779"/>
        <dbReference type="EC" id="2.5.1.18"/>
    </reaction>
</comment>
<dbReference type="OrthoDB" id="414243at2759"/>
<comment type="caution">
    <text evidence="8">The sequence shown here is derived from an EMBL/GenBank/DDBJ whole genome shotgun (WGS) entry which is preliminary data.</text>
</comment>
<organism evidence="8 9">
    <name type="scientific">Caenorhabditis bovis</name>
    <dbReference type="NCBI Taxonomy" id="2654633"/>
    <lineage>
        <taxon>Eukaryota</taxon>
        <taxon>Metazoa</taxon>
        <taxon>Ecdysozoa</taxon>
        <taxon>Nematoda</taxon>
        <taxon>Chromadorea</taxon>
        <taxon>Rhabditida</taxon>
        <taxon>Rhabditina</taxon>
        <taxon>Rhabditomorpha</taxon>
        <taxon>Rhabditoidea</taxon>
        <taxon>Rhabditidae</taxon>
        <taxon>Peloderinae</taxon>
        <taxon>Caenorhabditis</taxon>
    </lineage>
</organism>
<dbReference type="InterPro" id="IPR050213">
    <property type="entry name" value="GST_superfamily"/>
</dbReference>
<name>A0A8S1EGW8_9PELO</name>
<dbReference type="Pfam" id="PF14497">
    <property type="entry name" value="GST_C_3"/>
    <property type="match status" value="1"/>
</dbReference>
<dbReference type="InterPro" id="IPR040079">
    <property type="entry name" value="Glutathione_S-Trfase"/>
</dbReference>
<dbReference type="GO" id="GO:0004364">
    <property type="term" value="F:glutathione transferase activity"/>
    <property type="evidence" value="ECO:0007669"/>
    <property type="project" value="UniProtKB-EC"/>
</dbReference>
<dbReference type="SFLD" id="SFLDG01205">
    <property type="entry name" value="AMPS.1"/>
    <property type="match status" value="1"/>
</dbReference>
<dbReference type="EMBL" id="CADEPM010000003">
    <property type="protein sequence ID" value="CAB3402961.1"/>
    <property type="molecule type" value="Genomic_DNA"/>
</dbReference>
<dbReference type="InterPro" id="IPR010987">
    <property type="entry name" value="Glutathione-S-Trfase_C-like"/>
</dbReference>
<dbReference type="GO" id="GO:0006749">
    <property type="term" value="P:glutathione metabolic process"/>
    <property type="evidence" value="ECO:0007669"/>
    <property type="project" value="TreeGrafter"/>
</dbReference>
<dbReference type="Pfam" id="PF02798">
    <property type="entry name" value="GST_N"/>
    <property type="match status" value="1"/>
</dbReference>
<dbReference type="PROSITE" id="PS50404">
    <property type="entry name" value="GST_NTER"/>
    <property type="match status" value="1"/>
</dbReference>
<gene>
    <name evidence="8" type="ORF">CBOVIS_LOCUS5493</name>
</gene>
<dbReference type="SFLD" id="SFLDG00363">
    <property type="entry name" value="AMPS_(cytGST):_Alpha-__Mu-__Pi"/>
    <property type="match status" value="1"/>
</dbReference>
<dbReference type="Gene3D" id="3.40.30.10">
    <property type="entry name" value="Glutaredoxin"/>
    <property type="match status" value="1"/>
</dbReference>
<protein>
    <recommendedName>
        <fullName evidence="1">glutathione transferase</fullName>
        <ecNumber evidence="1">2.5.1.18</ecNumber>
    </recommendedName>
    <alternativeName>
        <fullName evidence="5">GST class-sigma</fullName>
    </alternativeName>
</protein>
<dbReference type="EC" id="2.5.1.18" evidence="1"/>
<dbReference type="SFLD" id="SFLDS00019">
    <property type="entry name" value="Glutathione_Transferase_(cytos"/>
    <property type="match status" value="1"/>
</dbReference>
<dbReference type="InterPro" id="IPR004046">
    <property type="entry name" value="GST_C"/>
</dbReference>
<dbReference type="Proteomes" id="UP000494206">
    <property type="component" value="Unassembled WGS sequence"/>
</dbReference>
<dbReference type="FunFam" id="1.20.1050.10:FF:000031">
    <property type="entry name" value="Glutathione S-Transferase"/>
    <property type="match status" value="1"/>
</dbReference>
<evidence type="ECO:0000259" key="6">
    <source>
        <dbReference type="PROSITE" id="PS50404"/>
    </source>
</evidence>
<dbReference type="PANTHER" id="PTHR11571">
    <property type="entry name" value="GLUTATHIONE S-TRANSFERASE"/>
    <property type="match status" value="1"/>
</dbReference>
<dbReference type="PROSITE" id="PS50405">
    <property type="entry name" value="GST_CTER"/>
    <property type="match status" value="1"/>
</dbReference>
<dbReference type="Gene3D" id="1.20.1050.10">
    <property type="match status" value="1"/>
</dbReference>
<feature type="domain" description="GST N-terminal" evidence="6">
    <location>
        <begin position="2"/>
        <end position="81"/>
    </location>
</feature>
<evidence type="ECO:0000259" key="7">
    <source>
        <dbReference type="PROSITE" id="PS50405"/>
    </source>
</evidence>
<dbReference type="GO" id="GO:0005737">
    <property type="term" value="C:cytoplasm"/>
    <property type="evidence" value="ECO:0007669"/>
    <property type="project" value="UniProtKB-ARBA"/>
</dbReference>
<proteinExistence type="inferred from homology"/>
<accession>A0A8S1EGW8</accession>
<evidence type="ECO:0000256" key="4">
    <source>
        <dbReference type="ARBA" id="ARBA00047960"/>
    </source>
</evidence>
<dbReference type="SUPFAM" id="SSF52833">
    <property type="entry name" value="Thioredoxin-like"/>
    <property type="match status" value="1"/>
</dbReference>
<keyword evidence="9" id="KW-1185">Reference proteome</keyword>
<dbReference type="SUPFAM" id="SSF47616">
    <property type="entry name" value="GST C-terminal domain-like"/>
    <property type="match status" value="1"/>
</dbReference>
<keyword evidence="2" id="KW-0808">Transferase</keyword>
<reference evidence="8 9" key="1">
    <citation type="submission" date="2020-04" db="EMBL/GenBank/DDBJ databases">
        <authorList>
            <person name="Laetsch R D."/>
            <person name="Stevens L."/>
            <person name="Kumar S."/>
            <person name="Blaxter L. M."/>
        </authorList>
    </citation>
    <scope>NUCLEOTIDE SEQUENCE [LARGE SCALE GENOMIC DNA]</scope>
</reference>
<evidence type="ECO:0000256" key="1">
    <source>
        <dbReference type="ARBA" id="ARBA00012452"/>
    </source>
</evidence>
<evidence type="ECO:0000313" key="8">
    <source>
        <dbReference type="EMBL" id="CAB3402961.1"/>
    </source>
</evidence>
<dbReference type="CDD" id="cd03192">
    <property type="entry name" value="GST_C_Sigma_like"/>
    <property type="match status" value="1"/>
</dbReference>
<sequence>MVHYKLTYFNSRGLAEATRDMFHLAGVEFEDIRMNHETDEWAKLKPHTPFGQVPVLSVDGFEIPQSAAIARYVARKFGFAGKNHEEEAWVDAFIDLFKDFVGAVRELALAIREKKPNEVIEKLRNETYKPAEEVYFANLKKHLAKGKSVFLVGDSVTVADLFVAENLFTLEKNHLIDLTKEPELLKYKNKIFSLPKLKEWIDNRPDTQF</sequence>
<evidence type="ECO:0000256" key="5">
    <source>
        <dbReference type="ARBA" id="ARBA00078118"/>
    </source>
</evidence>
<dbReference type="CDD" id="cd03039">
    <property type="entry name" value="GST_N_Sigma_like"/>
    <property type="match status" value="1"/>
</dbReference>
<dbReference type="InterPro" id="IPR036282">
    <property type="entry name" value="Glutathione-S-Trfase_C_sf"/>
</dbReference>
<comment type="similarity">
    <text evidence="3">Belongs to the GST superfamily. Sigma family.</text>
</comment>
<dbReference type="InterPro" id="IPR004045">
    <property type="entry name" value="Glutathione_S-Trfase_N"/>
</dbReference>
<evidence type="ECO:0000256" key="2">
    <source>
        <dbReference type="ARBA" id="ARBA00022679"/>
    </source>
</evidence>
<evidence type="ECO:0000313" key="9">
    <source>
        <dbReference type="Proteomes" id="UP000494206"/>
    </source>
</evidence>
<dbReference type="InterPro" id="IPR036249">
    <property type="entry name" value="Thioredoxin-like_sf"/>
</dbReference>
<dbReference type="PANTHER" id="PTHR11571:SF256">
    <property type="entry name" value="GST C-TERMINAL DOMAIN-CONTAINING PROTEIN-RELATED"/>
    <property type="match status" value="1"/>
</dbReference>
<dbReference type="FunFam" id="3.40.30.10:FF:000189">
    <property type="entry name" value="Glutathione S-Transferase"/>
    <property type="match status" value="1"/>
</dbReference>
<dbReference type="AlphaFoldDB" id="A0A8S1EGW8"/>